<keyword evidence="3" id="KW-1185">Reference proteome</keyword>
<feature type="compositionally biased region" description="Polar residues" evidence="1">
    <location>
        <begin position="1"/>
        <end position="15"/>
    </location>
</feature>
<reference evidence="2" key="1">
    <citation type="submission" date="2023-04" db="EMBL/GenBank/DDBJ databases">
        <title>Ambrosiozyma monospora NBRC 1965.</title>
        <authorList>
            <person name="Ichikawa N."/>
            <person name="Sato H."/>
            <person name="Tonouchi N."/>
        </authorList>
    </citation>
    <scope>NUCLEOTIDE SEQUENCE</scope>
    <source>
        <strain evidence="2">NBRC 1965</strain>
    </source>
</reference>
<feature type="compositionally biased region" description="Basic and acidic residues" evidence="1">
    <location>
        <begin position="19"/>
        <end position="28"/>
    </location>
</feature>
<accession>A0A9W6YZL3</accession>
<organism evidence="2 3">
    <name type="scientific">Ambrosiozyma monospora</name>
    <name type="common">Yeast</name>
    <name type="synonym">Endomycopsis monosporus</name>
    <dbReference type="NCBI Taxonomy" id="43982"/>
    <lineage>
        <taxon>Eukaryota</taxon>
        <taxon>Fungi</taxon>
        <taxon>Dikarya</taxon>
        <taxon>Ascomycota</taxon>
        <taxon>Saccharomycotina</taxon>
        <taxon>Pichiomycetes</taxon>
        <taxon>Pichiales</taxon>
        <taxon>Pichiaceae</taxon>
        <taxon>Ambrosiozyma</taxon>
    </lineage>
</organism>
<proteinExistence type="predicted"/>
<gene>
    <name evidence="2" type="ORF">Amon01_000722000</name>
</gene>
<sequence length="235" mass="27219">MSSNTYKQSLENPHQNNNKKKDESNDNWVKSRFEKQVIKMPIDYVDKTNEVDSDARLDMEIRYLHNLQNAPAPVQVGTKPLEHNLKSELAFGTSFFAQQNTTCGDIPMGFDHSKLFNLPTKLRYERLEDDSCLPRLDHKYDPIANFDTLVKFREEDDEDIKGLLRKPTIPSELKAVHFDLGAMDQEQPEDTTYGMDIWDEQPSVEPEAEHNTSNPKYLVLFQIQTQTQIQTQVTI</sequence>
<evidence type="ECO:0000313" key="2">
    <source>
        <dbReference type="EMBL" id="GMG51235.1"/>
    </source>
</evidence>
<evidence type="ECO:0000313" key="3">
    <source>
        <dbReference type="Proteomes" id="UP001165063"/>
    </source>
</evidence>
<dbReference type="EMBL" id="BSXU01005185">
    <property type="protein sequence ID" value="GMG51235.1"/>
    <property type="molecule type" value="Genomic_DNA"/>
</dbReference>
<comment type="caution">
    <text evidence="2">The sequence shown here is derived from an EMBL/GenBank/DDBJ whole genome shotgun (WGS) entry which is preliminary data.</text>
</comment>
<protein>
    <submittedName>
        <fullName evidence="2">Unnamed protein product</fullName>
    </submittedName>
</protein>
<name>A0A9W6YZL3_AMBMO</name>
<evidence type="ECO:0000256" key="1">
    <source>
        <dbReference type="SAM" id="MobiDB-lite"/>
    </source>
</evidence>
<feature type="region of interest" description="Disordered" evidence="1">
    <location>
        <begin position="1"/>
        <end position="28"/>
    </location>
</feature>
<dbReference type="AlphaFoldDB" id="A0A9W6YZL3"/>
<dbReference type="Proteomes" id="UP001165063">
    <property type="component" value="Unassembled WGS sequence"/>
</dbReference>